<keyword evidence="4" id="KW-1185">Reference proteome</keyword>
<feature type="region of interest" description="Disordered" evidence="2">
    <location>
        <begin position="136"/>
        <end position="157"/>
    </location>
</feature>
<evidence type="ECO:0000256" key="1">
    <source>
        <dbReference type="ARBA" id="ARBA00022748"/>
    </source>
</evidence>
<proteinExistence type="predicted"/>
<accession>A0A1X7A0G6</accession>
<dbReference type="Gene3D" id="1.25.40.10">
    <property type="entry name" value="Tetratricopeptide repeat domain"/>
    <property type="match status" value="1"/>
</dbReference>
<dbReference type="AlphaFoldDB" id="A0A1X7A0G6"/>
<name>A0A1X7A0G6_9RHOB</name>
<dbReference type="OrthoDB" id="9815847at2"/>
<evidence type="ECO:0000313" key="3">
    <source>
        <dbReference type="EMBL" id="SLN67162.1"/>
    </source>
</evidence>
<keyword evidence="1" id="KW-0201">Cytochrome c-type biogenesis</keyword>
<dbReference type="InterPro" id="IPR017560">
    <property type="entry name" value="Cyt_c_biogenesis_CcmI"/>
</dbReference>
<dbReference type="Proteomes" id="UP000193061">
    <property type="component" value="Unassembled WGS sequence"/>
</dbReference>
<dbReference type="InterPro" id="IPR011990">
    <property type="entry name" value="TPR-like_helical_dom_sf"/>
</dbReference>
<dbReference type="RefSeq" id="WP_085807311.1">
    <property type="nucleotide sequence ID" value="NZ_FWFX01000014.1"/>
</dbReference>
<reference evidence="3 4" key="1">
    <citation type="submission" date="2017-03" db="EMBL/GenBank/DDBJ databases">
        <authorList>
            <person name="Afonso C.L."/>
            <person name="Miller P.J."/>
            <person name="Scott M.A."/>
            <person name="Spackman E."/>
            <person name="Goraichik I."/>
            <person name="Dimitrov K.M."/>
            <person name="Suarez D.L."/>
            <person name="Swayne D.E."/>
        </authorList>
    </citation>
    <scope>NUCLEOTIDE SEQUENCE [LARGE SCALE GENOMIC DNA]</scope>
    <source>
        <strain evidence="3 4">CECT 7450</strain>
    </source>
</reference>
<evidence type="ECO:0000256" key="2">
    <source>
        <dbReference type="SAM" id="MobiDB-lite"/>
    </source>
</evidence>
<sequence>MIFWITFIGLATVAGVFLLRGLFDVRNESAPDAANDLKIYRDQLKEIERDTARGTLPKEEAERVRVEVSRRLLAADARLQNESSGAGPATATTRLAAGVIIIAFVGTATWLYANLGAPGYEDLSLNSRLTASDAARSARLDQSKAEERASLPPTPEISPEYQDLIQKLRDTVAERPGDLQGLRLLVQNEATLGNLMAAYIAQSQVIDIKGPEASAEDFTLLADLMISAAGGYVSSDAERALRQALERNPSDQRARYYLGLFLMQVDRPDSAFRLWEQLLAEGPEDAPWIAPIRSRIEELAWRAGVEYTAPETAPLLGPDAIEAAQELSDEDRQNMIRGMVNQLSERLATEGGSPQEWARLIRALGVLNETDEARAIWVEAEGLFSQSTEALELLRAAAKDAGVEE</sequence>
<dbReference type="EMBL" id="FWFX01000014">
    <property type="protein sequence ID" value="SLN67162.1"/>
    <property type="molecule type" value="Genomic_DNA"/>
</dbReference>
<feature type="compositionally biased region" description="Basic and acidic residues" evidence="2">
    <location>
        <begin position="136"/>
        <end position="149"/>
    </location>
</feature>
<organism evidence="3 4">
    <name type="scientific">Roseovarius albus</name>
    <dbReference type="NCBI Taxonomy" id="1247867"/>
    <lineage>
        <taxon>Bacteria</taxon>
        <taxon>Pseudomonadati</taxon>
        <taxon>Pseudomonadota</taxon>
        <taxon>Alphaproteobacteria</taxon>
        <taxon>Rhodobacterales</taxon>
        <taxon>Roseobacteraceae</taxon>
        <taxon>Roseovarius</taxon>
    </lineage>
</organism>
<evidence type="ECO:0000313" key="4">
    <source>
        <dbReference type="Proteomes" id="UP000193061"/>
    </source>
</evidence>
<protein>
    <submittedName>
        <fullName evidence="3">Uncharacterized protein</fullName>
    </submittedName>
</protein>
<gene>
    <name evidence="3" type="ORF">ROA7450_03575</name>
</gene>
<dbReference type="SUPFAM" id="SSF48452">
    <property type="entry name" value="TPR-like"/>
    <property type="match status" value="1"/>
</dbReference>
<dbReference type="NCBIfam" id="TIGR03142">
    <property type="entry name" value="cytochro_ccmI"/>
    <property type="match status" value="1"/>
</dbReference>
<dbReference type="GO" id="GO:0017004">
    <property type="term" value="P:cytochrome complex assembly"/>
    <property type="evidence" value="ECO:0007669"/>
    <property type="project" value="UniProtKB-KW"/>
</dbReference>